<reference evidence="2" key="2">
    <citation type="submission" date="2020-09" db="EMBL/GenBank/DDBJ databases">
        <authorList>
            <person name="Sun Q."/>
            <person name="Ohkuma M."/>
        </authorList>
    </citation>
    <scope>NUCLEOTIDE SEQUENCE</scope>
    <source>
        <strain evidence="2">JCM 4122</strain>
    </source>
</reference>
<name>A0A919C071_STRFL</name>
<feature type="region of interest" description="Disordered" evidence="1">
    <location>
        <begin position="85"/>
        <end position="118"/>
    </location>
</feature>
<keyword evidence="3" id="KW-1185">Reference proteome</keyword>
<sequence>MPLPVVVVAFDPSCQQTLSSAAIGSHWIRVAVGPGKPGFIGRSPSLSSFVRLTTGRRGSVDGARLHIPSGTPPSARTKALTELPWPAPSRVHGKGAGVGARTLAGAGNMTRAHLPSRG</sequence>
<organism evidence="2 3">
    <name type="scientific">Streptomyces filamentosus</name>
    <name type="common">Streptomyces roseosporus</name>
    <dbReference type="NCBI Taxonomy" id="67294"/>
    <lineage>
        <taxon>Bacteria</taxon>
        <taxon>Bacillati</taxon>
        <taxon>Actinomycetota</taxon>
        <taxon>Actinomycetes</taxon>
        <taxon>Kitasatosporales</taxon>
        <taxon>Streptomycetaceae</taxon>
        <taxon>Streptomyces</taxon>
    </lineage>
</organism>
<evidence type="ECO:0000313" key="2">
    <source>
        <dbReference type="EMBL" id="GHG29234.1"/>
    </source>
</evidence>
<evidence type="ECO:0000256" key="1">
    <source>
        <dbReference type="SAM" id="MobiDB-lite"/>
    </source>
</evidence>
<dbReference type="AlphaFoldDB" id="A0A919C071"/>
<dbReference type="Proteomes" id="UP000632849">
    <property type="component" value="Unassembled WGS sequence"/>
</dbReference>
<accession>A0A919C071</accession>
<proteinExistence type="predicted"/>
<gene>
    <name evidence="2" type="ORF">GCM10017667_78390</name>
</gene>
<reference evidence="2" key="1">
    <citation type="journal article" date="2014" name="Int. J. Syst. Evol. Microbiol.">
        <title>Complete genome sequence of Corynebacterium casei LMG S-19264T (=DSM 44701T), isolated from a smear-ripened cheese.</title>
        <authorList>
            <consortium name="US DOE Joint Genome Institute (JGI-PGF)"/>
            <person name="Walter F."/>
            <person name="Albersmeier A."/>
            <person name="Kalinowski J."/>
            <person name="Ruckert C."/>
        </authorList>
    </citation>
    <scope>NUCLEOTIDE SEQUENCE</scope>
    <source>
        <strain evidence="2">JCM 4122</strain>
    </source>
</reference>
<dbReference type="EMBL" id="BNBE01000004">
    <property type="protein sequence ID" value="GHG29234.1"/>
    <property type="molecule type" value="Genomic_DNA"/>
</dbReference>
<protein>
    <submittedName>
        <fullName evidence="2">Uncharacterized protein</fullName>
    </submittedName>
</protein>
<evidence type="ECO:0000313" key="3">
    <source>
        <dbReference type="Proteomes" id="UP000632849"/>
    </source>
</evidence>
<comment type="caution">
    <text evidence="2">The sequence shown here is derived from an EMBL/GenBank/DDBJ whole genome shotgun (WGS) entry which is preliminary data.</text>
</comment>